<feature type="non-terminal residue" evidence="2">
    <location>
        <position position="100"/>
    </location>
</feature>
<gene>
    <name evidence="2" type="primary">PPUP9084</name>
</gene>
<name>A0A0S7ESW3_9TELE</name>
<dbReference type="EMBL" id="GBYX01476372">
    <property type="protein sequence ID" value="JAO05305.1"/>
    <property type="molecule type" value="Transcribed_RNA"/>
</dbReference>
<feature type="region of interest" description="Disordered" evidence="1">
    <location>
        <begin position="1"/>
        <end position="23"/>
    </location>
</feature>
<dbReference type="AlphaFoldDB" id="A0A0S7ESW3"/>
<organism evidence="2">
    <name type="scientific">Poeciliopsis prolifica</name>
    <name type="common">blackstripe livebearer</name>
    <dbReference type="NCBI Taxonomy" id="188132"/>
    <lineage>
        <taxon>Eukaryota</taxon>
        <taxon>Metazoa</taxon>
        <taxon>Chordata</taxon>
        <taxon>Craniata</taxon>
        <taxon>Vertebrata</taxon>
        <taxon>Euteleostomi</taxon>
        <taxon>Actinopterygii</taxon>
        <taxon>Neopterygii</taxon>
        <taxon>Teleostei</taxon>
        <taxon>Neoteleostei</taxon>
        <taxon>Acanthomorphata</taxon>
        <taxon>Ovalentaria</taxon>
        <taxon>Atherinomorphae</taxon>
        <taxon>Cyprinodontiformes</taxon>
        <taxon>Poeciliidae</taxon>
        <taxon>Poeciliinae</taxon>
        <taxon>Poeciliopsis</taxon>
    </lineage>
</organism>
<reference evidence="2" key="1">
    <citation type="submission" date="2014-12" db="EMBL/GenBank/DDBJ databases">
        <title>Parallel Evolution in Life History Adaptation Evident in the Tissue-Specific Poeciliopsis prolifica transcriptome.</title>
        <authorList>
            <person name="Jue N.K."/>
            <person name="Foley R.J."/>
            <person name="Obergfell C."/>
            <person name="Reznick D.N."/>
            <person name="O'Neill R.J."/>
            <person name="O'Neill M.J."/>
        </authorList>
    </citation>
    <scope>NUCLEOTIDE SEQUENCE</scope>
</reference>
<protein>
    <submittedName>
        <fullName evidence="2">PPUP9084</fullName>
    </submittedName>
</protein>
<accession>A0A0S7ESW3</accession>
<feature type="non-terminal residue" evidence="2">
    <location>
        <position position="1"/>
    </location>
</feature>
<proteinExistence type="predicted"/>
<sequence length="100" mass="11341">LKRSCHRMAHQMDESQLGEKGDRSVASAQRDAFIQSEWCVSSNFINKSSSFAQCKVQSVYILKASLSLTVVNCEKQFCQVSSSKSHIRHVGPRSSYHYRL</sequence>
<evidence type="ECO:0000313" key="2">
    <source>
        <dbReference type="EMBL" id="JAO05305.1"/>
    </source>
</evidence>
<feature type="compositionally biased region" description="Basic and acidic residues" evidence="1">
    <location>
        <begin position="10"/>
        <end position="23"/>
    </location>
</feature>
<evidence type="ECO:0000256" key="1">
    <source>
        <dbReference type="SAM" id="MobiDB-lite"/>
    </source>
</evidence>